<keyword evidence="1" id="KW-1133">Transmembrane helix</keyword>
<dbReference type="GO" id="GO:0016020">
    <property type="term" value="C:membrane"/>
    <property type="evidence" value="ECO:0007669"/>
    <property type="project" value="TreeGrafter"/>
</dbReference>
<accession>A0A1H8T928</accession>
<dbReference type="OrthoDB" id="9814807at2"/>
<organism evidence="3 4">
    <name type="scientific">Nitrosomonas oligotropha</name>
    <dbReference type="NCBI Taxonomy" id="42354"/>
    <lineage>
        <taxon>Bacteria</taxon>
        <taxon>Pseudomonadati</taxon>
        <taxon>Pseudomonadota</taxon>
        <taxon>Betaproteobacteria</taxon>
        <taxon>Nitrosomonadales</taxon>
        <taxon>Nitrosomonadaceae</taxon>
        <taxon>Nitrosomonas</taxon>
    </lineage>
</organism>
<keyword evidence="1" id="KW-0812">Transmembrane</keyword>
<feature type="transmembrane region" description="Helical" evidence="1">
    <location>
        <begin position="45"/>
        <end position="66"/>
    </location>
</feature>
<dbReference type="PANTHER" id="PTHR23028">
    <property type="entry name" value="ACETYLTRANSFERASE"/>
    <property type="match status" value="1"/>
</dbReference>
<reference evidence="4" key="1">
    <citation type="submission" date="2016-10" db="EMBL/GenBank/DDBJ databases">
        <authorList>
            <person name="Varghese N."/>
            <person name="Submissions S."/>
        </authorList>
    </citation>
    <scope>NUCLEOTIDE SEQUENCE [LARGE SCALE GENOMIC DNA]</scope>
    <source>
        <strain evidence="4">Nm76</strain>
    </source>
</reference>
<feature type="transmembrane region" description="Helical" evidence="1">
    <location>
        <begin position="87"/>
        <end position="105"/>
    </location>
</feature>
<feature type="domain" description="Acyltransferase 3" evidence="2">
    <location>
        <begin position="8"/>
        <end position="325"/>
    </location>
</feature>
<gene>
    <name evidence="3" type="ORF">SAMN05216333_1233</name>
</gene>
<keyword evidence="3" id="KW-0378">Hydrolase</keyword>
<dbReference type="Proteomes" id="UP000198814">
    <property type="component" value="Unassembled WGS sequence"/>
</dbReference>
<feature type="transmembrane region" description="Helical" evidence="1">
    <location>
        <begin position="164"/>
        <end position="183"/>
    </location>
</feature>
<evidence type="ECO:0000256" key="1">
    <source>
        <dbReference type="SAM" id="Phobius"/>
    </source>
</evidence>
<dbReference type="STRING" id="42354.SAMN05216333_1233"/>
<dbReference type="AlphaFoldDB" id="A0A1H8T928"/>
<keyword evidence="3" id="KW-0808">Transferase</keyword>
<feature type="transmembrane region" description="Helical" evidence="1">
    <location>
        <begin position="309"/>
        <end position="329"/>
    </location>
</feature>
<dbReference type="GO" id="GO:0000271">
    <property type="term" value="P:polysaccharide biosynthetic process"/>
    <property type="evidence" value="ECO:0007669"/>
    <property type="project" value="TreeGrafter"/>
</dbReference>
<dbReference type="RefSeq" id="WP_090321063.1">
    <property type="nucleotide sequence ID" value="NZ_FNOE01000024.1"/>
</dbReference>
<dbReference type="GO" id="GO:0016787">
    <property type="term" value="F:hydrolase activity"/>
    <property type="evidence" value="ECO:0007669"/>
    <property type="project" value="UniProtKB-KW"/>
</dbReference>
<dbReference type="GO" id="GO:0016747">
    <property type="term" value="F:acyltransferase activity, transferring groups other than amino-acyl groups"/>
    <property type="evidence" value="ECO:0007669"/>
    <property type="project" value="InterPro"/>
</dbReference>
<dbReference type="Pfam" id="PF01757">
    <property type="entry name" value="Acyl_transf_3"/>
    <property type="match status" value="1"/>
</dbReference>
<evidence type="ECO:0000259" key="2">
    <source>
        <dbReference type="Pfam" id="PF01757"/>
    </source>
</evidence>
<feature type="transmembrane region" description="Helical" evidence="1">
    <location>
        <begin position="243"/>
        <end position="261"/>
    </location>
</feature>
<feature type="transmembrane region" description="Helical" evidence="1">
    <location>
        <begin position="273"/>
        <end position="297"/>
    </location>
</feature>
<feature type="transmembrane region" description="Helical" evidence="1">
    <location>
        <begin position="139"/>
        <end position="157"/>
    </location>
</feature>
<evidence type="ECO:0000313" key="3">
    <source>
        <dbReference type="EMBL" id="SEO87412.1"/>
    </source>
</evidence>
<dbReference type="EMBL" id="FODO01000023">
    <property type="protein sequence ID" value="SEO87412.1"/>
    <property type="molecule type" value="Genomic_DNA"/>
</dbReference>
<evidence type="ECO:0000313" key="4">
    <source>
        <dbReference type="Proteomes" id="UP000198814"/>
    </source>
</evidence>
<sequence length="349" mass="39178">MLKTLTTLQAGRALAAISVAAFHLSSMMELDRYGGQEVFREYTKHGHLGVDFFFVLSGFIIFLAHVDDIGKPDAWRIYIYRRFVRLFPIYWLYTGTFVLLIALGVGNADTVAKMPQTFGDWITSLSLIRFTDANPPLPVAWTLFHELAFYAVFSILILNYRIGLVAFGVFMFFPIILFHYVGVDERTPFNVYTSAHNLYFLFGMGAMWLCRYGGRGVVEFTIGTCLTIFALVTMPLPHELSKLLLGFGFALVLVGAAKLELSGHLHIPYLLRLIGDASYTIYLIHTSISGLLLKIVIKVGFHQIIGAEGTYIVVLTGTIALGCLAYLVIERPLLNSLRRRVANENRQDN</sequence>
<feature type="transmembrane region" description="Helical" evidence="1">
    <location>
        <begin position="217"/>
        <end position="237"/>
    </location>
</feature>
<keyword evidence="3" id="KW-0012">Acyltransferase</keyword>
<protein>
    <submittedName>
        <fullName evidence="3">Peptidoglycan/LPS O-acetylase OafA/YrhL, contains acyltransferase and SGNH-hydrolase domains</fullName>
    </submittedName>
</protein>
<dbReference type="InterPro" id="IPR050879">
    <property type="entry name" value="Acyltransferase_3"/>
</dbReference>
<keyword evidence="1" id="KW-0472">Membrane</keyword>
<dbReference type="PANTHER" id="PTHR23028:SF131">
    <property type="entry name" value="BLR2367 PROTEIN"/>
    <property type="match status" value="1"/>
</dbReference>
<dbReference type="InterPro" id="IPR002656">
    <property type="entry name" value="Acyl_transf_3_dom"/>
</dbReference>
<keyword evidence="4" id="KW-1185">Reference proteome</keyword>
<feature type="transmembrane region" description="Helical" evidence="1">
    <location>
        <begin position="189"/>
        <end position="210"/>
    </location>
</feature>
<proteinExistence type="predicted"/>
<name>A0A1H8T928_9PROT</name>